<feature type="binding site" evidence="2">
    <location>
        <position position="160"/>
    </location>
    <ligand>
        <name>L-histidine</name>
        <dbReference type="ChEBI" id="CHEBI:57595"/>
    </ligand>
</feature>
<dbReference type="InterPro" id="IPR006195">
    <property type="entry name" value="aa-tRNA-synth_II"/>
</dbReference>
<name>A0A2P8DG39_9ACTN</name>
<feature type="binding site" evidence="2">
    <location>
        <position position="139"/>
    </location>
    <ligand>
        <name>L-histidine</name>
        <dbReference type="ChEBI" id="CHEBI:57595"/>
    </ligand>
</feature>
<dbReference type="Proteomes" id="UP000240542">
    <property type="component" value="Unassembled WGS sequence"/>
</dbReference>
<feature type="binding site" evidence="2">
    <location>
        <begin position="315"/>
        <end position="316"/>
    </location>
    <ligand>
        <name>L-histidine</name>
        <dbReference type="ChEBI" id="CHEBI:57595"/>
    </ligand>
</feature>
<dbReference type="SMR" id="A0A2P8DG39"/>
<evidence type="ECO:0000256" key="2">
    <source>
        <dbReference type="PIRSR" id="PIRSR001549-1"/>
    </source>
</evidence>
<dbReference type="GO" id="GO:0006427">
    <property type="term" value="P:histidyl-tRNA aminoacylation"/>
    <property type="evidence" value="ECO:0007669"/>
    <property type="project" value="TreeGrafter"/>
</dbReference>
<dbReference type="InterPro" id="IPR004516">
    <property type="entry name" value="HisRS/HisZ"/>
</dbReference>
<keyword evidence="5" id="KW-0030">Aminoacyl-tRNA synthetase</keyword>
<feature type="binding site" evidence="2">
    <location>
        <position position="311"/>
    </location>
    <ligand>
        <name>L-histidine</name>
        <dbReference type="ChEBI" id="CHEBI:57595"/>
    </ligand>
</feature>
<dbReference type="GO" id="GO:0005737">
    <property type="term" value="C:cytoplasm"/>
    <property type="evidence" value="ECO:0007669"/>
    <property type="project" value="InterPro"/>
</dbReference>
<feature type="region of interest" description="Disordered" evidence="3">
    <location>
        <begin position="445"/>
        <end position="473"/>
    </location>
</feature>
<sequence>MNYSEHALDRTNRLTTPLAGMPDAFGVEVRKRRYVQAVLSALAHRFGYEQIDIPLIERATSFSEEVVGRSPWPEWNERGCFYVEVPDYANSYNTKPETTSALLVPEGTVSVTRWLGSQLIADPGFVFPVKLFYVTPCFRNELVDQLSEGKRRQFTQFGLEVLGAEAGNADVEAIHLIAESLREFGVAADAIRVRVGDVTVFNRLVELSGLSAEGAISVKESLDGIAECKAGKDALRWPALIDDIARVLEKEETPRPWAAVWHELAAAGDSAAVVQRLDDPVATERLTELRELARVLAALGVRVDLDVCVVRSHEYYTGIAFEIDVISADRTHVEVGGGGRYDRLVGHFAPRGARHRIPSTGFAFGLERLIPVLESQGLLDPDRSCAPRGVSLCTASAERLLIGRPDPAGYLKVAGAAAPARAEGVRVDTYLGDPSPERWREYASARGIPHTEPLLDVEDPTGEDRCNPAPGHP</sequence>
<dbReference type="Gene3D" id="3.30.930.10">
    <property type="entry name" value="Bira Bifunctional Protein, Domain 2"/>
    <property type="match status" value="1"/>
</dbReference>
<comment type="caution">
    <text evidence="5">The sequence shown here is derived from an EMBL/GenBank/DDBJ whole genome shotgun (WGS) entry which is preliminary data.</text>
</comment>
<dbReference type="SUPFAM" id="SSF55681">
    <property type="entry name" value="Class II aaRS and biotin synthetases"/>
    <property type="match status" value="1"/>
</dbReference>
<evidence type="ECO:0000313" key="6">
    <source>
        <dbReference type="Proteomes" id="UP000240542"/>
    </source>
</evidence>
<dbReference type="AlphaFoldDB" id="A0A2P8DG39"/>
<protein>
    <recommendedName>
        <fullName evidence="1">Histidyl-tRNA synthetase</fullName>
    </recommendedName>
</protein>
<evidence type="ECO:0000259" key="4">
    <source>
        <dbReference type="PROSITE" id="PS50862"/>
    </source>
</evidence>
<feature type="binding site" evidence="2">
    <location>
        <position position="156"/>
    </location>
    <ligand>
        <name>L-histidine</name>
        <dbReference type="ChEBI" id="CHEBI:57595"/>
    </ligand>
</feature>
<dbReference type="PIRSF" id="PIRSF001549">
    <property type="entry name" value="His-tRNA_synth"/>
    <property type="match status" value="1"/>
</dbReference>
<dbReference type="PROSITE" id="PS50862">
    <property type="entry name" value="AA_TRNA_LIGASE_II"/>
    <property type="match status" value="1"/>
</dbReference>
<dbReference type="PANTHER" id="PTHR43707">
    <property type="entry name" value="HISTIDYL-TRNA SYNTHETASE"/>
    <property type="match status" value="1"/>
</dbReference>
<reference evidence="5 6" key="1">
    <citation type="submission" date="2018-03" db="EMBL/GenBank/DDBJ databases">
        <title>Genomic Encyclopedia of Archaeal and Bacterial Type Strains, Phase II (KMG-II): from individual species to whole genera.</title>
        <authorList>
            <person name="Goeker M."/>
        </authorList>
    </citation>
    <scope>NUCLEOTIDE SEQUENCE [LARGE SCALE GENOMIC DNA]</scope>
    <source>
        <strain evidence="5 6">DSM 45312</strain>
    </source>
</reference>
<evidence type="ECO:0000256" key="3">
    <source>
        <dbReference type="SAM" id="MobiDB-lite"/>
    </source>
</evidence>
<keyword evidence="5" id="KW-0436">Ligase</keyword>
<dbReference type="GO" id="GO:0004821">
    <property type="term" value="F:histidine-tRNA ligase activity"/>
    <property type="evidence" value="ECO:0007669"/>
    <property type="project" value="TreeGrafter"/>
</dbReference>
<organism evidence="5 6">
    <name type="scientific">Murinocardiopsis flavida</name>
    <dbReference type="NCBI Taxonomy" id="645275"/>
    <lineage>
        <taxon>Bacteria</taxon>
        <taxon>Bacillati</taxon>
        <taxon>Actinomycetota</taxon>
        <taxon>Actinomycetes</taxon>
        <taxon>Streptosporangiales</taxon>
        <taxon>Nocardiopsidaceae</taxon>
        <taxon>Murinocardiopsis</taxon>
    </lineage>
</organism>
<dbReference type="InterPro" id="IPR045864">
    <property type="entry name" value="aa-tRNA-synth_II/BPL/LPL"/>
</dbReference>
<dbReference type="Pfam" id="PF13393">
    <property type="entry name" value="tRNA-synt_His"/>
    <property type="match status" value="1"/>
</dbReference>
<gene>
    <name evidence="5" type="ORF">CLV63_11265</name>
</gene>
<dbReference type="PANTHER" id="PTHR43707:SF1">
    <property type="entry name" value="HISTIDINE--TRNA LIGASE, MITOCHONDRIAL-RELATED"/>
    <property type="match status" value="1"/>
</dbReference>
<evidence type="ECO:0000256" key="1">
    <source>
        <dbReference type="ARBA" id="ARBA00030619"/>
    </source>
</evidence>
<dbReference type="InterPro" id="IPR041715">
    <property type="entry name" value="HisRS-like_core"/>
</dbReference>
<accession>A0A2P8DG39</accession>
<evidence type="ECO:0000313" key="5">
    <source>
        <dbReference type="EMBL" id="PSK96183.1"/>
    </source>
</evidence>
<feature type="binding site" evidence="2">
    <location>
        <begin position="106"/>
        <end position="108"/>
    </location>
    <ligand>
        <name>L-histidine</name>
        <dbReference type="ChEBI" id="CHEBI:57595"/>
    </ligand>
</feature>
<dbReference type="EMBL" id="PYGA01000012">
    <property type="protein sequence ID" value="PSK96183.1"/>
    <property type="molecule type" value="Genomic_DNA"/>
</dbReference>
<proteinExistence type="predicted"/>
<feature type="domain" description="Aminoacyl-transfer RNA synthetases class-II family profile" evidence="4">
    <location>
        <begin position="36"/>
        <end position="381"/>
    </location>
</feature>
<dbReference type="RefSeq" id="WP_170134247.1">
    <property type="nucleotide sequence ID" value="NZ_PYGA01000012.1"/>
</dbReference>
<keyword evidence="6" id="KW-1185">Reference proteome</keyword>